<evidence type="ECO:0000256" key="8">
    <source>
        <dbReference type="ARBA" id="ARBA00023056"/>
    </source>
</evidence>
<dbReference type="Gene3D" id="2.60.40.10">
    <property type="entry name" value="Immunoglobulins"/>
    <property type="match status" value="1"/>
</dbReference>
<dbReference type="InterPro" id="IPR004193">
    <property type="entry name" value="Glyco_hydro_13_N"/>
</dbReference>
<protein>
    <recommendedName>
        <fullName evidence="10">1,4-alpha-glucan branching enzyme GlgB</fullName>
        <ecNumber evidence="10">2.4.1.18</ecNumber>
    </recommendedName>
    <alternativeName>
        <fullName evidence="10">1,4-alpha-D-glucan:1,4-alpha-D-glucan 6-glucosyl-transferase</fullName>
    </alternativeName>
    <alternativeName>
        <fullName evidence="10">Alpha-(1-&gt;4)-glucan branching enzyme</fullName>
    </alternativeName>
    <alternativeName>
        <fullName evidence="10">Glycogen branching enzyme</fullName>
        <shortName evidence="10">BE</shortName>
    </alternativeName>
</protein>
<comment type="caution">
    <text evidence="13">The sequence shown here is derived from an EMBL/GenBank/DDBJ whole genome shotgun (WGS) entry which is preliminary data.</text>
</comment>
<evidence type="ECO:0000256" key="1">
    <source>
        <dbReference type="ARBA" id="ARBA00000826"/>
    </source>
</evidence>
<dbReference type="SUPFAM" id="SSF51011">
    <property type="entry name" value="Glycosyl hydrolase domain"/>
    <property type="match status" value="1"/>
</dbReference>
<keyword evidence="5 10" id="KW-0321">Glycogen metabolism</keyword>
<dbReference type="NCBIfam" id="TIGR01515">
    <property type="entry name" value="branching_enzym"/>
    <property type="match status" value="1"/>
</dbReference>
<reference evidence="13 14" key="1">
    <citation type="submission" date="2018-12" db="EMBL/GenBank/DDBJ databases">
        <title>three novel Halomonas strain isolated from plants.</title>
        <authorList>
            <person name="Sun C."/>
        </authorList>
    </citation>
    <scope>NUCLEOTIDE SEQUENCE [LARGE SCALE GENOMIC DNA]</scope>
    <source>
        <strain evidence="13 14">RC</strain>
    </source>
</reference>
<dbReference type="Pfam" id="PF22019">
    <property type="entry name" value="GlgB_N"/>
    <property type="match status" value="1"/>
</dbReference>
<comment type="function">
    <text evidence="2 10">Catalyzes the formation of the alpha-1,6-glucosidic linkages in glycogen by scission of a 1,4-alpha-linked oligosaccharide from growing alpha-1,4-glucan chains and the subsequent attachment of the oligosaccharide to the alpha-1,6 position.</text>
</comment>
<dbReference type="InterPro" id="IPR006407">
    <property type="entry name" value="GlgB"/>
</dbReference>
<dbReference type="InterPro" id="IPR054169">
    <property type="entry name" value="GlgB_N"/>
</dbReference>
<dbReference type="OrthoDB" id="9800174at2"/>
<dbReference type="Pfam" id="PF02806">
    <property type="entry name" value="Alpha-amylase_C"/>
    <property type="match status" value="1"/>
</dbReference>
<dbReference type="Proteomes" id="UP000286912">
    <property type="component" value="Unassembled WGS sequence"/>
</dbReference>
<dbReference type="EMBL" id="RZHD01000003">
    <property type="protein sequence ID" value="RUR48681.1"/>
    <property type="molecule type" value="Genomic_DNA"/>
</dbReference>
<dbReference type="FunFam" id="3.20.20.80:FF:000003">
    <property type="entry name" value="1,4-alpha-glucan branching enzyme GlgB"/>
    <property type="match status" value="1"/>
</dbReference>
<comment type="catalytic activity">
    <reaction evidence="1 10">
        <text>Transfers a segment of a (1-&gt;4)-alpha-D-glucan chain to a primary hydroxy group in a similar glucan chain.</text>
        <dbReference type="EC" id="2.4.1.18"/>
    </reaction>
</comment>
<keyword evidence="8 10" id="KW-0320">Glycogen biosynthesis</keyword>
<evidence type="ECO:0000256" key="7">
    <source>
        <dbReference type="ARBA" id="ARBA00022679"/>
    </source>
</evidence>
<dbReference type="PANTHER" id="PTHR43651">
    <property type="entry name" value="1,4-ALPHA-GLUCAN-BRANCHING ENZYME"/>
    <property type="match status" value="1"/>
</dbReference>
<dbReference type="SUPFAM" id="SSF51445">
    <property type="entry name" value="(Trans)glycosidases"/>
    <property type="match status" value="1"/>
</dbReference>
<dbReference type="AlphaFoldDB" id="A0A3S0YPA4"/>
<feature type="active site" description="Nucleophile" evidence="10 11">
    <location>
        <position position="423"/>
    </location>
</feature>
<evidence type="ECO:0000256" key="2">
    <source>
        <dbReference type="ARBA" id="ARBA00002953"/>
    </source>
</evidence>
<feature type="domain" description="Glycosyl hydrolase family 13 catalytic" evidence="12">
    <location>
        <begin position="264"/>
        <end position="615"/>
    </location>
</feature>
<evidence type="ECO:0000256" key="11">
    <source>
        <dbReference type="PIRSR" id="PIRSR000463-1"/>
    </source>
</evidence>
<dbReference type="InterPro" id="IPR014756">
    <property type="entry name" value="Ig_E-set"/>
</dbReference>
<dbReference type="FunFam" id="2.60.40.10:FF:000169">
    <property type="entry name" value="1,4-alpha-glucan branching enzyme GlgB"/>
    <property type="match status" value="1"/>
</dbReference>
<dbReference type="GO" id="GO:0005829">
    <property type="term" value="C:cytosol"/>
    <property type="evidence" value="ECO:0007669"/>
    <property type="project" value="TreeGrafter"/>
</dbReference>
<dbReference type="HAMAP" id="MF_00685">
    <property type="entry name" value="GlgB"/>
    <property type="match status" value="1"/>
</dbReference>
<dbReference type="InterPro" id="IPR006048">
    <property type="entry name" value="A-amylase/branching_C"/>
</dbReference>
<dbReference type="RefSeq" id="WP_126951127.1">
    <property type="nucleotide sequence ID" value="NZ_RZHD01000003.1"/>
</dbReference>
<dbReference type="InterPro" id="IPR006047">
    <property type="entry name" value="GH13_cat_dom"/>
</dbReference>
<keyword evidence="7 10" id="KW-0808">Transferase</keyword>
<evidence type="ECO:0000256" key="10">
    <source>
        <dbReference type="HAMAP-Rule" id="MF_00685"/>
    </source>
</evidence>
<feature type="active site" description="Proton donor" evidence="10 11">
    <location>
        <position position="476"/>
    </location>
</feature>
<evidence type="ECO:0000313" key="13">
    <source>
        <dbReference type="EMBL" id="RUR48681.1"/>
    </source>
</evidence>
<dbReference type="NCBIfam" id="NF008967">
    <property type="entry name" value="PRK12313.1"/>
    <property type="match status" value="1"/>
</dbReference>
<sequence length="745" mass="84059">MNEAMHTRPTSSLTVDRTLWLTEDDANALVQGTHRDPFSLLGLHTDDKGPFLRVFMPGAVGVDVLDRDDDTLRSCLTNMQLPGLFAARLSHSAPYRLRIRWPQGEQITEDPYSFGLLLGEMDLYLLGEGNHRNLGHCLGAQPMTVEGVQGVRFAVWAPNARRVSVVGNFNSWDGRRHVMRLRHPAGVWELFVPRLGPGESYKYEILEPQGTLGLRADPVALATEAPPRTASVVTDTTPFVWHDDEWLARRGKAHTASRPISIYEVHAASWRKHGGDNGELYSWRDMATHLIPYVLDMGFTHVELLPIMEHPFGGSWGYQPLSQFAPSARFGTPADFAYFVDECHRAGLGVILDWVPAHFPTDPHGLARFDGTALYEYEHPFEGFHQDWNTYIYNLGRREVHGFMLASALHWLKHFHIDALRVDAVASMLYRNYSRKEGEWIPNRHGGQENLETIDFLRHLNEVIAEEVPGTVVIAEESTAWPGVTQPTEKGGLGFAYKWNMGWMHDTLEYISKDPVYRAYSHHEMTFPMVYAFSEHYVLPISHDEVVHGKGSLIGKMPGDEWQQFANLRAYLSIMWSQPGKKLLFMGCEFGQWREWNHDRELDWSLLAEPRHAGIQRLLGDLNRCYKELPALHECDSEPQGFTWVVGNDDTNSVFAWLRLSASGEPLLVVANMTPIPRHGYRLGVPLAGDWEERLNSDAECYGGSNMGNLGRITAKDAPLHGQSASLELTLPPLAVLLLRPAGAL</sequence>
<dbReference type="SMART" id="SM00642">
    <property type="entry name" value="Aamy"/>
    <property type="match status" value="1"/>
</dbReference>
<dbReference type="Gene3D" id="2.60.40.1180">
    <property type="entry name" value="Golgi alpha-mannosidase II"/>
    <property type="match status" value="1"/>
</dbReference>
<name>A0A3S0YPA4_9GAMM</name>
<dbReference type="InterPro" id="IPR037439">
    <property type="entry name" value="Branching_enzy"/>
</dbReference>
<dbReference type="GO" id="GO:0005978">
    <property type="term" value="P:glycogen biosynthetic process"/>
    <property type="evidence" value="ECO:0007669"/>
    <property type="project" value="UniProtKB-UniRule"/>
</dbReference>
<comment type="similarity">
    <text evidence="4 10">Belongs to the glycosyl hydrolase 13 family. GlgB subfamily.</text>
</comment>
<dbReference type="CDD" id="cd02855">
    <property type="entry name" value="E_set_GBE_prok_N"/>
    <property type="match status" value="1"/>
</dbReference>
<dbReference type="Pfam" id="PF02922">
    <property type="entry name" value="CBM_48"/>
    <property type="match status" value="1"/>
</dbReference>
<evidence type="ECO:0000259" key="12">
    <source>
        <dbReference type="SMART" id="SM00642"/>
    </source>
</evidence>
<dbReference type="InterPro" id="IPR013780">
    <property type="entry name" value="Glyco_hydro_b"/>
</dbReference>
<dbReference type="SUPFAM" id="SSF81296">
    <property type="entry name" value="E set domains"/>
    <property type="match status" value="2"/>
</dbReference>
<organism evidence="13 14">
    <name type="scientific">Vreelandella populi</name>
    <dbReference type="NCBI Taxonomy" id="2498858"/>
    <lineage>
        <taxon>Bacteria</taxon>
        <taxon>Pseudomonadati</taxon>
        <taxon>Pseudomonadota</taxon>
        <taxon>Gammaproteobacteria</taxon>
        <taxon>Oceanospirillales</taxon>
        <taxon>Halomonadaceae</taxon>
        <taxon>Vreelandella</taxon>
    </lineage>
</organism>
<comment type="pathway">
    <text evidence="3 10">Glycan biosynthesis; glycogen biosynthesis.</text>
</comment>
<dbReference type="EC" id="2.4.1.18" evidence="10"/>
<dbReference type="PANTHER" id="PTHR43651:SF3">
    <property type="entry name" value="1,4-ALPHA-GLUCAN-BRANCHING ENZYME"/>
    <property type="match status" value="1"/>
</dbReference>
<evidence type="ECO:0000256" key="5">
    <source>
        <dbReference type="ARBA" id="ARBA00022600"/>
    </source>
</evidence>
<keyword evidence="6 10" id="KW-0328">Glycosyltransferase</keyword>
<dbReference type="FunFam" id="2.60.40.1180:FF:000002">
    <property type="entry name" value="1,4-alpha-glucan branching enzyme GlgB"/>
    <property type="match status" value="1"/>
</dbReference>
<dbReference type="GO" id="GO:0003844">
    <property type="term" value="F:1,4-alpha-glucan branching enzyme activity"/>
    <property type="evidence" value="ECO:0007669"/>
    <property type="project" value="UniProtKB-UniRule"/>
</dbReference>
<evidence type="ECO:0000256" key="6">
    <source>
        <dbReference type="ARBA" id="ARBA00022676"/>
    </source>
</evidence>
<dbReference type="InterPro" id="IPR044143">
    <property type="entry name" value="GlgB_N_E_set_prok"/>
</dbReference>
<dbReference type="InterPro" id="IPR013783">
    <property type="entry name" value="Ig-like_fold"/>
</dbReference>
<dbReference type="UniPathway" id="UPA00164"/>
<proteinExistence type="inferred from homology"/>
<accession>A0A3S0YPA4</accession>
<dbReference type="NCBIfam" id="NF003811">
    <property type="entry name" value="PRK05402.1"/>
    <property type="match status" value="1"/>
</dbReference>
<evidence type="ECO:0000313" key="14">
    <source>
        <dbReference type="Proteomes" id="UP000286912"/>
    </source>
</evidence>
<evidence type="ECO:0000256" key="9">
    <source>
        <dbReference type="ARBA" id="ARBA00023277"/>
    </source>
</evidence>
<keyword evidence="14" id="KW-1185">Reference proteome</keyword>
<comment type="subunit">
    <text evidence="10">Monomer.</text>
</comment>
<dbReference type="GO" id="GO:0043169">
    <property type="term" value="F:cation binding"/>
    <property type="evidence" value="ECO:0007669"/>
    <property type="project" value="InterPro"/>
</dbReference>
<keyword evidence="9 10" id="KW-0119">Carbohydrate metabolism</keyword>
<dbReference type="InterPro" id="IPR017853">
    <property type="entry name" value="GH"/>
</dbReference>
<dbReference type="GO" id="GO:0004553">
    <property type="term" value="F:hydrolase activity, hydrolyzing O-glycosyl compounds"/>
    <property type="evidence" value="ECO:0007669"/>
    <property type="project" value="InterPro"/>
</dbReference>
<dbReference type="CDD" id="cd11322">
    <property type="entry name" value="AmyAc_Glg_BE"/>
    <property type="match status" value="1"/>
</dbReference>
<evidence type="ECO:0000256" key="4">
    <source>
        <dbReference type="ARBA" id="ARBA00009000"/>
    </source>
</evidence>
<dbReference type="Gene3D" id="3.20.20.80">
    <property type="entry name" value="Glycosidases"/>
    <property type="match status" value="1"/>
</dbReference>
<evidence type="ECO:0000256" key="3">
    <source>
        <dbReference type="ARBA" id="ARBA00004964"/>
    </source>
</evidence>
<dbReference type="PIRSF" id="PIRSF000463">
    <property type="entry name" value="GlgB"/>
    <property type="match status" value="1"/>
</dbReference>
<gene>
    <name evidence="10 13" type="primary">glgB</name>
    <name evidence="13" type="ORF">ELY37_02195</name>
</gene>